<dbReference type="Pfam" id="PF02441">
    <property type="entry name" value="Flavoprotein"/>
    <property type="match status" value="1"/>
</dbReference>
<gene>
    <name evidence="3" type="ORF">BI308_16185</name>
</gene>
<sequence>MKPWNFTPPPASELGDREVPLHGTHLQGKRIALLITGSIAALKAPLLARELRREGAEVTAFTSTEALRYTTLDSLEWSSTHPVITKLTAAAEHLSDEDPFDVYVVAPATYNTINKMRYGIADGVITSTLASALGKLEQGQTQILIVPTMHGSLHNRILTESLQQLHHWGVEIMPPKEAYGKHNLPDLRSIVTTVSRLVSSSPLKGIPILVTGGPTPVPIDNIRRITNRFRGTLSLKITEELYLRGAEVQLILGTGGDTPPSYFPCEIAQTYEHYAQLVLDHLQQYPYVFGIFSAAVADYQPERVLPGKIPSGGALHSLKLVPTGKVIERVRTEFPDLYMVTFKYQEDVTHKELIDIAQKRLEQGYNAVVANRGEETGEQGEQIAYWVSKNKTAEKMMGKEGIARAISNHLEACFSTTLQV</sequence>
<comment type="caution">
    <text evidence="3">The sequence shown here is derived from an EMBL/GenBank/DDBJ whole genome shotgun (WGS) entry which is preliminary data.</text>
</comment>
<name>A0A1L9QPJ3_9CYAN</name>
<dbReference type="SUPFAM" id="SSF102645">
    <property type="entry name" value="CoaB-like"/>
    <property type="match status" value="1"/>
</dbReference>
<dbReference type="GO" id="GO:0071513">
    <property type="term" value="C:phosphopantothenoylcysteine decarboxylase complex"/>
    <property type="evidence" value="ECO:0007669"/>
    <property type="project" value="TreeGrafter"/>
</dbReference>
<keyword evidence="4" id="KW-1185">Reference proteome</keyword>
<feature type="domain" description="DNA/pantothenate metabolism flavoprotein C-terminal" evidence="2">
    <location>
        <begin position="203"/>
        <end position="411"/>
    </location>
</feature>
<dbReference type="GO" id="GO:0010181">
    <property type="term" value="F:FMN binding"/>
    <property type="evidence" value="ECO:0007669"/>
    <property type="project" value="TreeGrafter"/>
</dbReference>
<dbReference type="EMBL" id="MLAW01000029">
    <property type="protein sequence ID" value="OJJ24569.1"/>
    <property type="molecule type" value="Genomic_DNA"/>
</dbReference>
<dbReference type="Pfam" id="PF04127">
    <property type="entry name" value="DFP"/>
    <property type="match status" value="1"/>
</dbReference>
<evidence type="ECO:0000313" key="3">
    <source>
        <dbReference type="EMBL" id="OJJ24569.1"/>
    </source>
</evidence>
<dbReference type="InterPro" id="IPR036551">
    <property type="entry name" value="Flavin_trans-like"/>
</dbReference>
<accession>A0A1L9QPJ3</accession>
<dbReference type="GO" id="GO:0004633">
    <property type="term" value="F:phosphopantothenoylcysteine decarboxylase activity"/>
    <property type="evidence" value="ECO:0007669"/>
    <property type="project" value="TreeGrafter"/>
</dbReference>
<dbReference type="Proteomes" id="UP000183940">
    <property type="component" value="Unassembled WGS sequence"/>
</dbReference>
<dbReference type="GO" id="GO:0015937">
    <property type="term" value="P:coenzyme A biosynthetic process"/>
    <property type="evidence" value="ECO:0007669"/>
    <property type="project" value="TreeGrafter"/>
</dbReference>
<dbReference type="Gene3D" id="3.40.50.10300">
    <property type="entry name" value="CoaB-like"/>
    <property type="match status" value="1"/>
</dbReference>
<feature type="domain" description="Flavoprotein" evidence="1">
    <location>
        <begin position="29"/>
        <end position="177"/>
    </location>
</feature>
<dbReference type="SUPFAM" id="SSF52507">
    <property type="entry name" value="Homo-oligomeric flavin-containing Cys decarboxylases, HFCD"/>
    <property type="match status" value="1"/>
</dbReference>
<proteinExistence type="predicted"/>
<evidence type="ECO:0000259" key="2">
    <source>
        <dbReference type="Pfam" id="PF04127"/>
    </source>
</evidence>
<evidence type="ECO:0000313" key="4">
    <source>
        <dbReference type="Proteomes" id="UP000183940"/>
    </source>
</evidence>
<organism evidence="3 4">
    <name type="scientific">Roseofilum reptotaenium AO1-A</name>
    <dbReference type="NCBI Taxonomy" id="1925591"/>
    <lineage>
        <taxon>Bacteria</taxon>
        <taxon>Bacillati</taxon>
        <taxon>Cyanobacteriota</taxon>
        <taxon>Cyanophyceae</taxon>
        <taxon>Desertifilales</taxon>
        <taxon>Desertifilaceae</taxon>
        <taxon>Roseofilum</taxon>
    </lineage>
</organism>
<dbReference type="PANTHER" id="PTHR14359:SF6">
    <property type="entry name" value="PHOSPHOPANTOTHENOYLCYSTEINE DECARBOXYLASE"/>
    <property type="match status" value="1"/>
</dbReference>
<reference evidence="3" key="1">
    <citation type="submission" date="2016-10" db="EMBL/GenBank/DDBJ databases">
        <title>CRISPR-Cas defence system in Roseofilum reptotaenium: evidence of a bacteriophage-cyanobacterium arms race in the coral black band disease.</title>
        <authorList>
            <person name="Buerger P."/>
            <person name="Wood-Charlson E.M."/>
            <person name="Weynberg K.D."/>
            <person name="Willis B."/>
            <person name="Van Oppen M.J."/>
        </authorList>
    </citation>
    <scope>NUCLEOTIDE SEQUENCE [LARGE SCALE GENOMIC DNA]</scope>
    <source>
        <strain evidence="3">AO1-A</strain>
    </source>
</reference>
<dbReference type="InterPro" id="IPR003382">
    <property type="entry name" value="Flavoprotein"/>
</dbReference>
<evidence type="ECO:0000259" key="1">
    <source>
        <dbReference type="Pfam" id="PF02441"/>
    </source>
</evidence>
<dbReference type="InterPro" id="IPR035929">
    <property type="entry name" value="CoaB-like_sf"/>
</dbReference>
<dbReference type="STRING" id="1925591.BI308_16185"/>
<dbReference type="InterPro" id="IPR007085">
    <property type="entry name" value="DNA/pantothenate-metab_flavo_C"/>
</dbReference>
<protein>
    <submittedName>
        <fullName evidence="3">Phosphopantothenoylcysteine decarboxylase</fullName>
    </submittedName>
</protein>
<dbReference type="Gene3D" id="3.40.50.1950">
    <property type="entry name" value="Flavin prenyltransferase-like"/>
    <property type="match status" value="1"/>
</dbReference>
<dbReference type="PANTHER" id="PTHR14359">
    <property type="entry name" value="HOMO-OLIGOMERIC FLAVIN CONTAINING CYS DECARBOXYLASE FAMILY"/>
    <property type="match status" value="1"/>
</dbReference>
<dbReference type="AlphaFoldDB" id="A0A1L9QPJ3"/>